<evidence type="ECO:0000313" key="1">
    <source>
        <dbReference type="EMBL" id="CAG8658744.1"/>
    </source>
</evidence>
<accession>A0A9N9E3V4</accession>
<sequence length="101" mass="11725">MTEYKPQSLCILPANVNPKNCKVKNNKNYYFFLLSTQPALKTSMEISPTISKNRFNRISEELPQSLALQITPKILFPNFSSQPNPNLKITSYSQYTHYYMI</sequence>
<gene>
    <name evidence="1" type="ORF">DERYTH_LOCUS10591</name>
</gene>
<feature type="non-terminal residue" evidence="1">
    <location>
        <position position="101"/>
    </location>
</feature>
<proteinExistence type="predicted"/>
<evidence type="ECO:0000313" key="2">
    <source>
        <dbReference type="Proteomes" id="UP000789405"/>
    </source>
</evidence>
<dbReference type="AlphaFoldDB" id="A0A9N9E3V4"/>
<organism evidence="1 2">
    <name type="scientific">Dentiscutata erythropus</name>
    <dbReference type="NCBI Taxonomy" id="1348616"/>
    <lineage>
        <taxon>Eukaryota</taxon>
        <taxon>Fungi</taxon>
        <taxon>Fungi incertae sedis</taxon>
        <taxon>Mucoromycota</taxon>
        <taxon>Glomeromycotina</taxon>
        <taxon>Glomeromycetes</taxon>
        <taxon>Diversisporales</taxon>
        <taxon>Gigasporaceae</taxon>
        <taxon>Dentiscutata</taxon>
    </lineage>
</organism>
<name>A0A9N9E3V4_9GLOM</name>
<keyword evidence="2" id="KW-1185">Reference proteome</keyword>
<protein>
    <submittedName>
        <fullName evidence="1">25064_t:CDS:1</fullName>
    </submittedName>
</protein>
<dbReference type="Proteomes" id="UP000789405">
    <property type="component" value="Unassembled WGS sequence"/>
</dbReference>
<comment type="caution">
    <text evidence="1">The sequence shown here is derived from an EMBL/GenBank/DDBJ whole genome shotgun (WGS) entry which is preliminary data.</text>
</comment>
<reference evidence="1" key="1">
    <citation type="submission" date="2021-06" db="EMBL/GenBank/DDBJ databases">
        <authorList>
            <person name="Kallberg Y."/>
            <person name="Tangrot J."/>
            <person name="Rosling A."/>
        </authorList>
    </citation>
    <scope>NUCLEOTIDE SEQUENCE</scope>
    <source>
        <strain evidence="1">MA453B</strain>
    </source>
</reference>
<dbReference type="EMBL" id="CAJVPY010006224">
    <property type="protein sequence ID" value="CAG8658744.1"/>
    <property type="molecule type" value="Genomic_DNA"/>
</dbReference>